<evidence type="ECO:0000256" key="4">
    <source>
        <dbReference type="SAM" id="MobiDB-lite"/>
    </source>
</evidence>
<name>A0A1Y6BUG0_9PROT</name>
<dbReference type="InterPro" id="IPR017853">
    <property type="entry name" value="GH"/>
</dbReference>
<dbReference type="SMART" id="SM00642">
    <property type="entry name" value="Aamy"/>
    <property type="match status" value="1"/>
</dbReference>
<dbReference type="Pfam" id="PF02922">
    <property type="entry name" value="CBM_48"/>
    <property type="match status" value="1"/>
</dbReference>
<sequence>MRDCCDGFNFAVFSRHAEAMQLLLFRHPGSHEPWCVIDLDPARHRTGDVWHALVDGIGWRQAYAYRVFGPWAPTQGHRFDRDVELLDPYALATTAAANWDFRGDATIDRQTDPAPGAASPASPAASPPRSLLVSRRFDWQGVGRPKRPWSETIVYETHVRGLTIHASSGARHPGTFLAVIDKIPHFRRLGVTAVELMPVQEFDARDNPRTSPSGHRLSNYWGYATTAFFAPKAAYGTARDAGCEVEEFKTMVRELHRAGIEVIMDVVFNHTGEGGEAGPTLSFRGFDNAIYYMLDEAGRYRNLTGCGNTFNCNHPVVRDYVVDCLRYWATEMQVDGFRFDLASILGRGEHGELLHDPPLLERIAEDPILRDVKLIAEAWDAAGAFQVGSFPAQRWAEWNSRYRDDVRRFWRGDPGLRGALAWRVCGSADLYQKAGKEPVGSVNFVTCHDGFTLADLTSYAHKRNEANGEANRDGPAEEFSAGYGAEGDTGDPEVRRIRLRQAKNLLATLFVSRGVPMLLGGDEFGRSQGGNSNAYCQDNAVSWYDWRLVERNGEIFRFARAMAGVRRRFATLRSDAFYSEDEVRWFDCDGQPPDWQAPHGTLGMLIRSGESANDDRPLLLCILFNAGEAPVGFVLPPSPEPWRVVFDTAKAPPEDIRASGEEPCLPRQSRYGLEGRSMAMVVSGRARS</sequence>
<dbReference type="SUPFAM" id="SSF51445">
    <property type="entry name" value="(Trans)glycosidases"/>
    <property type="match status" value="1"/>
</dbReference>
<dbReference type="InterPro" id="IPR011837">
    <property type="entry name" value="Glycogen_debranch_GlgX"/>
</dbReference>
<dbReference type="InterPro" id="IPR014756">
    <property type="entry name" value="Ig_E-set"/>
</dbReference>
<dbReference type="AlphaFoldDB" id="A0A1Y6BUG0"/>
<keyword evidence="7" id="KW-1185">Reference proteome</keyword>
<feature type="compositionally biased region" description="Low complexity" evidence="4">
    <location>
        <begin position="113"/>
        <end position="128"/>
    </location>
</feature>
<dbReference type="InterPro" id="IPR004193">
    <property type="entry name" value="Glyco_hydro_13_N"/>
</dbReference>
<dbReference type="PANTHER" id="PTHR43002">
    <property type="entry name" value="GLYCOGEN DEBRANCHING ENZYME"/>
    <property type="match status" value="1"/>
</dbReference>
<dbReference type="CDD" id="cd02856">
    <property type="entry name" value="E_set_GDE_Isoamylase_N"/>
    <property type="match status" value="1"/>
</dbReference>
<dbReference type="Proteomes" id="UP000192917">
    <property type="component" value="Unassembled WGS sequence"/>
</dbReference>
<evidence type="ECO:0000256" key="3">
    <source>
        <dbReference type="ARBA" id="ARBA00023295"/>
    </source>
</evidence>
<evidence type="ECO:0000259" key="5">
    <source>
        <dbReference type="SMART" id="SM00642"/>
    </source>
</evidence>
<keyword evidence="2" id="KW-0378">Hydrolase</keyword>
<dbReference type="InterPro" id="IPR013780">
    <property type="entry name" value="Glyco_hydro_b"/>
</dbReference>
<evidence type="ECO:0000256" key="1">
    <source>
        <dbReference type="ARBA" id="ARBA00008061"/>
    </source>
</evidence>
<dbReference type="InterPro" id="IPR044505">
    <property type="entry name" value="GlgX_Isoamylase_N_E_set"/>
</dbReference>
<organism evidence="6 7">
    <name type="scientific">Tistlia consotensis USBA 355</name>
    <dbReference type="NCBI Taxonomy" id="560819"/>
    <lineage>
        <taxon>Bacteria</taxon>
        <taxon>Pseudomonadati</taxon>
        <taxon>Pseudomonadota</taxon>
        <taxon>Alphaproteobacteria</taxon>
        <taxon>Rhodospirillales</taxon>
        <taxon>Rhodovibrionaceae</taxon>
        <taxon>Tistlia</taxon>
    </lineage>
</organism>
<comment type="similarity">
    <text evidence="1">Belongs to the glycosyl hydrolase 13 family.</text>
</comment>
<dbReference type="Gene3D" id="2.60.40.1180">
    <property type="entry name" value="Golgi alpha-mannosidase II"/>
    <property type="match status" value="1"/>
</dbReference>
<proteinExistence type="inferred from homology"/>
<dbReference type="GO" id="GO:0005980">
    <property type="term" value="P:glycogen catabolic process"/>
    <property type="evidence" value="ECO:0007669"/>
    <property type="project" value="InterPro"/>
</dbReference>
<dbReference type="NCBIfam" id="TIGR02100">
    <property type="entry name" value="glgX_debranch"/>
    <property type="match status" value="1"/>
</dbReference>
<dbReference type="SUPFAM" id="SSF51011">
    <property type="entry name" value="Glycosyl hydrolase domain"/>
    <property type="match status" value="1"/>
</dbReference>
<feature type="compositionally biased region" description="Basic and acidic residues" evidence="4">
    <location>
        <begin position="465"/>
        <end position="475"/>
    </location>
</feature>
<gene>
    <name evidence="6" type="ORF">SAMN05428998_109105</name>
</gene>
<dbReference type="STRING" id="560819.SAMN05428998_109105"/>
<feature type="region of interest" description="Disordered" evidence="4">
    <location>
        <begin position="106"/>
        <end position="129"/>
    </location>
</feature>
<dbReference type="InterPro" id="IPR006047">
    <property type="entry name" value="GH13_cat_dom"/>
</dbReference>
<evidence type="ECO:0000313" key="6">
    <source>
        <dbReference type="EMBL" id="SMF27683.1"/>
    </source>
</evidence>
<keyword evidence="3" id="KW-0326">Glycosidase</keyword>
<accession>A0A1Y6BUG0</accession>
<feature type="region of interest" description="Disordered" evidence="4">
    <location>
        <begin position="465"/>
        <end position="489"/>
    </location>
</feature>
<dbReference type="EMBL" id="FWZX01000009">
    <property type="protein sequence ID" value="SMF27683.1"/>
    <property type="molecule type" value="Genomic_DNA"/>
</dbReference>
<protein>
    <submittedName>
        <fullName evidence="6">Glycogen operon protein</fullName>
    </submittedName>
</protein>
<dbReference type="Gene3D" id="2.60.40.10">
    <property type="entry name" value="Immunoglobulins"/>
    <property type="match status" value="1"/>
</dbReference>
<dbReference type="CDD" id="cd11326">
    <property type="entry name" value="AmyAc_Glg_debranch"/>
    <property type="match status" value="1"/>
</dbReference>
<feature type="domain" description="Glycosyl hydrolase family 13 catalytic" evidence="5">
    <location>
        <begin position="156"/>
        <end position="566"/>
    </location>
</feature>
<dbReference type="Pfam" id="PF00128">
    <property type="entry name" value="Alpha-amylase"/>
    <property type="match status" value="1"/>
</dbReference>
<evidence type="ECO:0000313" key="7">
    <source>
        <dbReference type="Proteomes" id="UP000192917"/>
    </source>
</evidence>
<reference evidence="6 7" key="1">
    <citation type="submission" date="2017-04" db="EMBL/GenBank/DDBJ databases">
        <authorList>
            <person name="Afonso C.L."/>
            <person name="Miller P.J."/>
            <person name="Scott M.A."/>
            <person name="Spackman E."/>
            <person name="Goraichik I."/>
            <person name="Dimitrov K.M."/>
            <person name="Suarez D.L."/>
            <person name="Swayne D.E."/>
        </authorList>
    </citation>
    <scope>NUCLEOTIDE SEQUENCE [LARGE SCALE GENOMIC DNA]</scope>
    <source>
        <strain evidence="6 7">USBA 355</strain>
    </source>
</reference>
<evidence type="ECO:0000256" key="2">
    <source>
        <dbReference type="ARBA" id="ARBA00022801"/>
    </source>
</evidence>
<dbReference type="Gene3D" id="3.20.20.80">
    <property type="entry name" value="Glycosidases"/>
    <property type="match status" value="1"/>
</dbReference>
<dbReference type="SUPFAM" id="SSF81296">
    <property type="entry name" value="E set domains"/>
    <property type="match status" value="1"/>
</dbReference>
<dbReference type="GO" id="GO:0004135">
    <property type="term" value="F:amylo-alpha-1,6-glucosidase activity"/>
    <property type="evidence" value="ECO:0007669"/>
    <property type="project" value="InterPro"/>
</dbReference>
<dbReference type="InterPro" id="IPR013783">
    <property type="entry name" value="Ig-like_fold"/>
</dbReference>